<keyword evidence="3 8" id="KW-0812">Transmembrane</keyword>
<keyword evidence="4 8" id="KW-1133">Transmembrane helix</keyword>
<dbReference type="PANTHER" id="PTHR11003">
    <property type="entry name" value="POTASSIUM CHANNEL, SUBFAMILY K"/>
    <property type="match status" value="1"/>
</dbReference>
<evidence type="ECO:0000313" key="10">
    <source>
        <dbReference type="EnsemblMetazoa" id="CJA10062a.1"/>
    </source>
</evidence>
<keyword evidence="2" id="KW-0813">Transport</keyword>
<evidence type="ECO:0000256" key="2">
    <source>
        <dbReference type="ARBA" id="ARBA00022448"/>
    </source>
</evidence>
<reference evidence="10" key="2">
    <citation type="submission" date="2022-06" db="UniProtKB">
        <authorList>
            <consortium name="EnsemblMetazoa"/>
        </authorList>
    </citation>
    <scope>IDENTIFICATION</scope>
    <source>
        <strain evidence="10">DF5081</strain>
    </source>
</reference>
<evidence type="ECO:0000259" key="9">
    <source>
        <dbReference type="Pfam" id="PF07885"/>
    </source>
</evidence>
<evidence type="ECO:0000256" key="1">
    <source>
        <dbReference type="ARBA" id="ARBA00004141"/>
    </source>
</evidence>
<proteinExistence type="predicted"/>
<evidence type="ECO:0000256" key="8">
    <source>
        <dbReference type="SAM" id="Phobius"/>
    </source>
</evidence>
<dbReference type="PANTHER" id="PTHR11003:SF69">
    <property type="entry name" value="POTASSIUM CHANNEL DOMAIN-CONTAINING PROTEIN"/>
    <property type="match status" value="1"/>
</dbReference>
<reference evidence="11" key="1">
    <citation type="submission" date="2010-08" db="EMBL/GenBank/DDBJ databases">
        <authorList>
            <consortium name="Caenorhabditis japonica Sequencing Consortium"/>
            <person name="Wilson R.K."/>
        </authorList>
    </citation>
    <scope>NUCLEOTIDE SEQUENCE [LARGE SCALE GENOMIC DNA]</scope>
    <source>
        <strain evidence="11">DF5081</strain>
    </source>
</reference>
<dbReference type="EnsemblMetazoa" id="CJA10062a.1">
    <property type="protein sequence ID" value="CJA10062a.1"/>
    <property type="gene ID" value="WBGene00129266"/>
</dbReference>
<dbReference type="GO" id="GO:0015271">
    <property type="term" value="F:outward rectifier potassium channel activity"/>
    <property type="evidence" value="ECO:0007669"/>
    <property type="project" value="TreeGrafter"/>
</dbReference>
<dbReference type="Proteomes" id="UP000005237">
    <property type="component" value="Unassembled WGS sequence"/>
</dbReference>
<evidence type="ECO:0000256" key="5">
    <source>
        <dbReference type="ARBA" id="ARBA00023065"/>
    </source>
</evidence>
<dbReference type="GO" id="GO:0005886">
    <property type="term" value="C:plasma membrane"/>
    <property type="evidence" value="ECO:0007669"/>
    <property type="project" value="TreeGrafter"/>
</dbReference>
<feature type="domain" description="Potassium channel" evidence="9">
    <location>
        <begin position="31"/>
        <end position="97"/>
    </location>
</feature>
<dbReference type="GO" id="GO:0022841">
    <property type="term" value="F:potassium ion leak channel activity"/>
    <property type="evidence" value="ECO:0007669"/>
    <property type="project" value="TreeGrafter"/>
</dbReference>
<dbReference type="InterPro" id="IPR003280">
    <property type="entry name" value="2pore_dom_K_chnl"/>
</dbReference>
<feature type="transmembrane region" description="Helical" evidence="8">
    <location>
        <begin position="102"/>
        <end position="122"/>
    </location>
</feature>
<sequence>MATRFRKLLTCKRRRQEDEEECVSGSTLFFIVIVYLILGAIMIPLMSGQFDFFNGIYYAFICLTAIEYGDIIPQNNWFLPISVFYMCTGLAISTIALGEKRVTWQLVFGGHGVLVGYLRLGYGFQAIGCQRTEKNDIPMDTLHDS</sequence>
<organism evidence="10 11">
    <name type="scientific">Caenorhabditis japonica</name>
    <dbReference type="NCBI Taxonomy" id="281687"/>
    <lineage>
        <taxon>Eukaryota</taxon>
        <taxon>Metazoa</taxon>
        <taxon>Ecdysozoa</taxon>
        <taxon>Nematoda</taxon>
        <taxon>Chromadorea</taxon>
        <taxon>Rhabditida</taxon>
        <taxon>Rhabditina</taxon>
        <taxon>Rhabditomorpha</taxon>
        <taxon>Rhabditoidea</taxon>
        <taxon>Rhabditidae</taxon>
        <taxon>Peloderinae</taxon>
        <taxon>Caenorhabditis</taxon>
    </lineage>
</organism>
<evidence type="ECO:0000256" key="7">
    <source>
        <dbReference type="ARBA" id="ARBA00023303"/>
    </source>
</evidence>
<protein>
    <submittedName>
        <fullName evidence="10">Ion_trans_2 domain-containing protein</fullName>
    </submittedName>
</protein>
<keyword evidence="11" id="KW-1185">Reference proteome</keyword>
<evidence type="ECO:0000256" key="3">
    <source>
        <dbReference type="ARBA" id="ARBA00022692"/>
    </source>
</evidence>
<dbReference type="Pfam" id="PF07885">
    <property type="entry name" value="Ion_trans_2"/>
    <property type="match status" value="1"/>
</dbReference>
<dbReference type="GO" id="GO:0030322">
    <property type="term" value="P:stabilization of membrane potential"/>
    <property type="evidence" value="ECO:0007669"/>
    <property type="project" value="TreeGrafter"/>
</dbReference>
<dbReference type="Gene3D" id="1.10.287.70">
    <property type="match status" value="1"/>
</dbReference>
<dbReference type="InterPro" id="IPR013099">
    <property type="entry name" value="K_chnl_dom"/>
</dbReference>
<feature type="transmembrane region" description="Helical" evidence="8">
    <location>
        <begin position="52"/>
        <end position="70"/>
    </location>
</feature>
<evidence type="ECO:0000256" key="6">
    <source>
        <dbReference type="ARBA" id="ARBA00023136"/>
    </source>
</evidence>
<comment type="subcellular location">
    <subcellularLocation>
        <location evidence="1">Membrane</location>
        <topology evidence="1">Multi-pass membrane protein</topology>
    </subcellularLocation>
</comment>
<accession>A0A8R1DRB7</accession>
<evidence type="ECO:0000313" key="11">
    <source>
        <dbReference type="Proteomes" id="UP000005237"/>
    </source>
</evidence>
<feature type="transmembrane region" description="Helical" evidence="8">
    <location>
        <begin position="77"/>
        <end position="96"/>
    </location>
</feature>
<name>A0A8R1DRB7_CAEJA</name>
<feature type="transmembrane region" description="Helical" evidence="8">
    <location>
        <begin position="21"/>
        <end position="46"/>
    </location>
</feature>
<dbReference type="AlphaFoldDB" id="A0A8R1DRB7"/>
<keyword evidence="7" id="KW-0407">Ion channel</keyword>
<keyword evidence="6 8" id="KW-0472">Membrane</keyword>
<dbReference type="SUPFAM" id="SSF81324">
    <property type="entry name" value="Voltage-gated potassium channels"/>
    <property type="match status" value="1"/>
</dbReference>
<evidence type="ECO:0000256" key="4">
    <source>
        <dbReference type="ARBA" id="ARBA00022989"/>
    </source>
</evidence>
<keyword evidence="5" id="KW-0406">Ion transport</keyword>